<dbReference type="AlphaFoldDB" id="A0A6A6SQI7"/>
<proteinExistence type="predicted"/>
<protein>
    <submittedName>
        <fullName evidence="1">Uncharacterized protein</fullName>
    </submittedName>
</protein>
<evidence type="ECO:0000313" key="1">
    <source>
        <dbReference type="EMBL" id="KAF2650105.1"/>
    </source>
</evidence>
<dbReference type="EMBL" id="MU004467">
    <property type="protein sequence ID" value="KAF2650105.1"/>
    <property type="molecule type" value="Genomic_DNA"/>
</dbReference>
<name>A0A6A6SQI7_9PLEO</name>
<dbReference type="Proteomes" id="UP000799324">
    <property type="component" value="Unassembled WGS sequence"/>
</dbReference>
<reference evidence="1" key="1">
    <citation type="journal article" date="2020" name="Stud. Mycol.">
        <title>101 Dothideomycetes genomes: a test case for predicting lifestyles and emergence of pathogens.</title>
        <authorList>
            <person name="Haridas S."/>
            <person name="Albert R."/>
            <person name="Binder M."/>
            <person name="Bloem J."/>
            <person name="Labutti K."/>
            <person name="Salamov A."/>
            <person name="Andreopoulos B."/>
            <person name="Baker S."/>
            <person name="Barry K."/>
            <person name="Bills G."/>
            <person name="Bluhm B."/>
            <person name="Cannon C."/>
            <person name="Castanera R."/>
            <person name="Culley D."/>
            <person name="Daum C."/>
            <person name="Ezra D."/>
            <person name="Gonzalez J."/>
            <person name="Henrissat B."/>
            <person name="Kuo A."/>
            <person name="Liang C."/>
            <person name="Lipzen A."/>
            <person name="Lutzoni F."/>
            <person name="Magnuson J."/>
            <person name="Mondo S."/>
            <person name="Nolan M."/>
            <person name="Ohm R."/>
            <person name="Pangilinan J."/>
            <person name="Park H.-J."/>
            <person name="Ramirez L."/>
            <person name="Alfaro M."/>
            <person name="Sun H."/>
            <person name="Tritt A."/>
            <person name="Yoshinaga Y."/>
            <person name="Zwiers L.-H."/>
            <person name="Turgeon B."/>
            <person name="Goodwin S."/>
            <person name="Spatafora J."/>
            <person name="Crous P."/>
            <person name="Grigoriev I."/>
        </authorList>
    </citation>
    <scope>NUCLEOTIDE SEQUENCE</scope>
    <source>
        <strain evidence="1">CBS 122681</strain>
    </source>
</reference>
<keyword evidence="2" id="KW-1185">Reference proteome</keyword>
<sequence>MSVQFSSEDFLDQISCRMSSPWFYKVQKSGDRAAMTTHLHRATHMRMLRVGTVIRATVLAVSIQLYALLSPSRHPPRHGAFILSQPHT</sequence>
<evidence type="ECO:0000313" key="2">
    <source>
        <dbReference type="Proteomes" id="UP000799324"/>
    </source>
</evidence>
<accession>A0A6A6SQI7</accession>
<organism evidence="1 2">
    <name type="scientific">Lophiostoma macrostomum CBS 122681</name>
    <dbReference type="NCBI Taxonomy" id="1314788"/>
    <lineage>
        <taxon>Eukaryota</taxon>
        <taxon>Fungi</taxon>
        <taxon>Dikarya</taxon>
        <taxon>Ascomycota</taxon>
        <taxon>Pezizomycotina</taxon>
        <taxon>Dothideomycetes</taxon>
        <taxon>Pleosporomycetidae</taxon>
        <taxon>Pleosporales</taxon>
        <taxon>Lophiostomataceae</taxon>
        <taxon>Lophiostoma</taxon>
    </lineage>
</organism>
<gene>
    <name evidence="1" type="ORF">K491DRAFT_697584</name>
</gene>